<evidence type="ECO:0000256" key="1">
    <source>
        <dbReference type="ARBA" id="ARBA00008919"/>
    </source>
</evidence>
<gene>
    <name evidence="5" type="ORF">thalar_01042</name>
</gene>
<dbReference type="AlphaFoldDB" id="S9QH76"/>
<dbReference type="InterPro" id="IPR001503">
    <property type="entry name" value="Glyco_trans_10"/>
</dbReference>
<dbReference type="eggNOG" id="ENOG502Z7KQ">
    <property type="taxonomic scope" value="Bacteria"/>
</dbReference>
<comment type="similarity">
    <text evidence="1">Belongs to the glycosyltransferase 10 family.</text>
</comment>
<keyword evidence="3" id="KW-0808">Transferase</keyword>
<dbReference type="PANTHER" id="PTHR11929:SF194">
    <property type="entry name" value="ALPHA-(1,3)-FUCOSYLTRANSFERASE 10"/>
    <property type="match status" value="1"/>
</dbReference>
<evidence type="ECO:0000313" key="5">
    <source>
        <dbReference type="EMBL" id="EPX80821.1"/>
    </source>
</evidence>
<dbReference type="Pfam" id="PF00852">
    <property type="entry name" value="Glyco_transf_10"/>
    <property type="match status" value="1"/>
</dbReference>
<feature type="domain" description="Fucosyltransferase C-terminal" evidence="4">
    <location>
        <begin position="148"/>
        <end position="223"/>
    </location>
</feature>
<dbReference type="InterPro" id="IPR055270">
    <property type="entry name" value="Glyco_tran_10_C"/>
</dbReference>
<protein>
    <recommendedName>
        <fullName evidence="4">Fucosyltransferase C-terminal domain-containing protein</fullName>
    </recommendedName>
</protein>
<dbReference type="Proteomes" id="UP000015351">
    <property type="component" value="Unassembled WGS sequence"/>
</dbReference>
<sequence>MNDNPAYAVVPYNSWPAVGMANTPLDSLHWPLGRPERLARGTVRDMGPQDHLIAYPNSELFYAPWLGIRAQVSVMIVEPDAVHAKNLKRAYRWRKSFRSILTKSESLLAQIDNGIFFYFGSTFIDDISGINPEKSRHMSLIASGKRDLEGHQLRHRMIDFVREKGLDVDVMGRGYKPFERKADGLESYRFSLIIENVRERHYFTEKIVDAALCRTVPIYWGCPNIGDYFDTDGILICETEEQVRDALQRVNAEDYAARSIAIEENARRAKFYADYLERAALTVQSGKACHYA</sequence>
<dbReference type="HOGENOM" id="CLU_972714_0_0_5"/>
<dbReference type="RefSeq" id="WP_021099614.1">
    <property type="nucleotide sequence ID" value="NZ_KE557306.1"/>
</dbReference>
<evidence type="ECO:0000259" key="4">
    <source>
        <dbReference type="Pfam" id="PF00852"/>
    </source>
</evidence>
<name>S9QH76_9RHOB</name>
<keyword evidence="6" id="KW-1185">Reference proteome</keyword>
<comment type="caution">
    <text evidence="5">The sequence shown here is derived from an EMBL/GenBank/DDBJ whole genome shotgun (WGS) entry which is preliminary data.</text>
</comment>
<dbReference type="InterPro" id="IPR038577">
    <property type="entry name" value="GT10-like_C_sf"/>
</dbReference>
<dbReference type="EMBL" id="AONI01000008">
    <property type="protein sequence ID" value="EPX80821.1"/>
    <property type="molecule type" value="Genomic_DNA"/>
</dbReference>
<evidence type="ECO:0000313" key="6">
    <source>
        <dbReference type="Proteomes" id="UP000015351"/>
    </source>
</evidence>
<evidence type="ECO:0000256" key="2">
    <source>
        <dbReference type="ARBA" id="ARBA00022676"/>
    </source>
</evidence>
<accession>S9QH76</accession>
<reference evidence="6" key="1">
    <citation type="journal article" date="2013" name="Stand. Genomic Sci.">
        <title>Genome sequence of the Litoreibacter arenae type strain (DSM 19593(T)), a member of the Roseobacter clade isolated from sea sand.</title>
        <authorList>
            <person name="Riedel T."/>
            <person name="Fiebig A."/>
            <person name="Petersen J."/>
            <person name="Gronow S."/>
            <person name="Kyrpides N.C."/>
            <person name="Goker M."/>
            <person name="Klenk H.P."/>
        </authorList>
    </citation>
    <scope>NUCLEOTIDE SEQUENCE [LARGE SCALE GENOMIC DNA]</scope>
    <source>
        <strain evidence="6">DSM 19593</strain>
    </source>
</reference>
<proteinExistence type="inferred from homology"/>
<evidence type="ECO:0000256" key="3">
    <source>
        <dbReference type="ARBA" id="ARBA00022679"/>
    </source>
</evidence>
<organism evidence="5 6">
    <name type="scientific">Litoreibacter arenae DSM 19593</name>
    <dbReference type="NCBI Taxonomy" id="1123360"/>
    <lineage>
        <taxon>Bacteria</taxon>
        <taxon>Pseudomonadati</taxon>
        <taxon>Pseudomonadota</taxon>
        <taxon>Alphaproteobacteria</taxon>
        <taxon>Rhodobacterales</taxon>
        <taxon>Roseobacteraceae</taxon>
        <taxon>Litoreibacter</taxon>
    </lineage>
</organism>
<dbReference type="PANTHER" id="PTHR11929">
    <property type="entry name" value="ALPHA- 1,3 -FUCOSYLTRANSFERASE"/>
    <property type="match status" value="1"/>
</dbReference>
<dbReference type="STRING" id="1123360.thalar_01042"/>
<dbReference type="OrthoDB" id="9791032at2"/>
<dbReference type="GO" id="GO:0016020">
    <property type="term" value="C:membrane"/>
    <property type="evidence" value="ECO:0007669"/>
    <property type="project" value="InterPro"/>
</dbReference>
<dbReference type="SUPFAM" id="SSF53756">
    <property type="entry name" value="UDP-Glycosyltransferase/glycogen phosphorylase"/>
    <property type="match status" value="1"/>
</dbReference>
<keyword evidence="2" id="KW-0328">Glycosyltransferase</keyword>
<dbReference type="Gene3D" id="3.40.50.11660">
    <property type="entry name" value="Glycosyl transferase family 10, C-terminal domain"/>
    <property type="match status" value="1"/>
</dbReference>
<dbReference type="GO" id="GO:0008417">
    <property type="term" value="F:fucosyltransferase activity"/>
    <property type="evidence" value="ECO:0007669"/>
    <property type="project" value="InterPro"/>
</dbReference>